<name>A0ABR1RUS6_9PEZI</name>
<comment type="caution">
    <text evidence="2">The sequence shown here is derived from an EMBL/GenBank/DDBJ whole genome shotgun (WGS) entry which is preliminary data.</text>
</comment>
<protein>
    <submittedName>
        <fullName evidence="2">Uncharacterized protein</fullName>
    </submittedName>
</protein>
<keyword evidence="3" id="KW-1185">Reference proteome</keyword>
<feature type="signal peptide" evidence="1">
    <location>
        <begin position="1"/>
        <end position="18"/>
    </location>
</feature>
<dbReference type="EMBL" id="JAQQWI010000010">
    <property type="protein sequence ID" value="KAK8018155.1"/>
    <property type="molecule type" value="Genomic_DNA"/>
</dbReference>
<reference evidence="2 3" key="1">
    <citation type="submission" date="2023-01" db="EMBL/GenBank/DDBJ databases">
        <title>Analysis of 21 Apiospora genomes using comparative genomics revels a genus with tremendous synthesis potential of carbohydrate active enzymes and secondary metabolites.</title>
        <authorList>
            <person name="Sorensen T."/>
        </authorList>
    </citation>
    <scope>NUCLEOTIDE SEQUENCE [LARGE SCALE GENOMIC DNA]</scope>
    <source>
        <strain evidence="2 3">CBS 20057</strain>
    </source>
</reference>
<proteinExistence type="predicted"/>
<evidence type="ECO:0000256" key="1">
    <source>
        <dbReference type="SAM" id="SignalP"/>
    </source>
</evidence>
<evidence type="ECO:0000313" key="2">
    <source>
        <dbReference type="EMBL" id="KAK8018155.1"/>
    </source>
</evidence>
<evidence type="ECO:0000313" key="3">
    <source>
        <dbReference type="Proteomes" id="UP001396898"/>
    </source>
</evidence>
<keyword evidence="1" id="KW-0732">Signal</keyword>
<accession>A0ABR1RUS6</accession>
<sequence>MAKLLFCALAVVMTLVSGLPAFKGSSTAPARFASPGNLFPLPPQDFQTLGSQRVQVQFGPFTVGNEAINGQSVQNLQDATRPCVGSCYIYRHRAFLTYTNGAEANVNSGSMLKRSFISTTARTDSVCNQVNEQAFFSANERLPYDLGVNGTVKVGYLLPDAPMSIYAEVLNYNDADEDYFLTFEFEFVPGTVEGFQHLTPYYLDSSGVCGPSLLTAPNNATFDTVMPGTFTFPQSGYVYAVGGHLEDGGVSLELLSNGAALCEADASYGGSPAYVDWSGTPRLSSMSVCYGVGNQTAGDQWSVTGHYDLTQHPALPFGINPAPVVAAFEAFVLH</sequence>
<gene>
    <name evidence="2" type="ORF">PG991_007345</name>
</gene>
<dbReference type="Proteomes" id="UP001396898">
    <property type="component" value="Unassembled WGS sequence"/>
</dbReference>
<feature type="chain" id="PRO_5045752033" evidence="1">
    <location>
        <begin position="19"/>
        <end position="334"/>
    </location>
</feature>
<organism evidence="2 3">
    <name type="scientific">Apiospora marii</name>
    <dbReference type="NCBI Taxonomy" id="335849"/>
    <lineage>
        <taxon>Eukaryota</taxon>
        <taxon>Fungi</taxon>
        <taxon>Dikarya</taxon>
        <taxon>Ascomycota</taxon>
        <taxon>Pezizomycotina</taxon>
        <taxon>Sordariomycetes</taxon>
        <taxon>Xylariomycetidae</taxon>
        <taxon>Amphisphaeriales</taxon>
        <taxon>Apiosporaceae</taxon>
        <taxon>Apiospora</taxon>
    </lineage>
</organism>